<name>A0AAN9TQY0_9HEMI</name>
<evidence type="ECO:0000313" key="2">
    <source>
        <dbReference type="Proteomes" id="UP001367676"/>
    </source>
</evidence>
<gene>
    <name evidence="1" type="ORF">V9T40_008606</name>
</gene>
<organism evidence="1 2">
    <name type="scientific">Parthenolecanium corni</name>
    <dbReference type="NCBI Taxonomy" id="536013"/>
    <lineage>
        <taxon>Eukaryota</taxon>
        <taxon>Metazoa</taxon>
        <taxon>Ecdysozoa</taxon>
        <taxon>Arthropoda</taxon>
        <taxon>Hexapoda</taxon>
        <taxon>Insecta</taxon>
        <taxon>Pterygota</taxon>
        <taxon>Neoptera</taxon>
        <taxon>Paraneoptera</taxon>
        <taxon>Hemiptera</taxon>
        <taxon>Sternorrhyncha</taxon>
        <taxon>Coccoidea</taxon>
        <taxon>Coccidae</taxon>
        <taxon>Parthenolecanium</taxon>
    </lineage>
</organism>
<proteinExistence type="predicted"/>
<dbReference type="AlphaFoldDB" id="A0AAN9TQY0"/>
<evidence type="ECO:0000313" key="1">
    <source>
        <dbReference type="EMBL" id="KAK7601165.1"/>
    </source>
</evidence>
<reference evidence="1 2" key="1">
    <citation type="submission" date="2024-03" db="EMBL/GenBank/DDBJ databases">
        <title>Adaptation during the transition from Ophiocordyceps entomopathogen to insect associate is accompanied by gene loss and intensified selection.</title>
        <authorList>
            <person name="Ward C.M."/>
            <person name="Onetto C.A."/>
            <person name="Borneman A.R."/>
        </authorList>
    </citation>
    <scope>NUCLEOTIDE SEQUENCE [LARGE SCALE GENOMIC DNA]</scope>
    <source>
        <strain evidence="1">AWRI1</strain>
        <tissue evidence="1">Single Adult Female</tissue>
    </source>
</reference>
<sequence>MANLKYTYTYEIVCMHTYTLTQAVPKESCPNDARTAILSVNVQHLTMSATTKRTGINLTQLRSTSMSHMLNPQQIQITLKDWGFGYRVQLENVYKSTTD</sequence>
<keyword evidence="2" id="KW-1185">Reference proteome</keyword>
<dbReference type="Proteomes" id="UP001367676">
    <property type="component" value="Unassembled WGS sequence"/>
</dbReference>
<dbReference type="EMBL" id="JBBCAQ010000010">
    <property type="protein sequence ID" value="KAK7601165.1"/>
    <property type="molecule type" value="Genomic_DNA"/>
</dbReference>
<comment type="caution">
    <text evidence="1">The sequence shown here is derived from an EMBL/GenBank/DDBJ whole genome shotgun (WGS) entry which is preliminary data.</text>
</comment>
<protein>
    <submittedName>
        <fullName evidence="1">Uncharacterized protein</fullName>
    </submittedName>
</protein>
<accession>A0AAN9TQY0</accession>